<organism evidence="3 4">
    <name type="scientific">Deinococcus deserti (strain DSM 17065 / CIP 109153 / LMG 22923 / VCD115)</name>
    <dbReference type="NCBI Taxonomy" id="546414"/>
    <lineage>
        <taxon>Bacteria</taxon>
        <taxon>Thermotogati</taxon>
        <taxon>Deinococcota</taxon>
        <taxon>Deinococci</taxon>
        <taxon>Deinococcales</taxon>
        <taxon>Deinococcaceae</taxon>
        <taxon>Deinococcus</taxon>
    </lineage>
</organism>
<dbReference type="PANTHER" id="PTHR43244">
    <property type="match status" value="1"/>
</dbReference>
<dbReference type="CDD" id="cd01097">
    <property type="entry name" value="Tetrahydromethanopterin_reductase"/>
    <property type="match status" value="1"/>
</dbReference>
<keyword evidence="1" id="KW-0560">Oxidoreductase</keyword>
<geneLocation type="plasmid" evidence="4">
    <name>pDeide3</name>
</geneLocation>
<evidence type="ECO:0000313" key="4">
    <source>
        <dbReference type="Proteomes" id="UP000002208"/>
    </source>
</evidence>
<keyword evidence="3" id="KW-0614">Plasmid</keyword>
<dbReference type="SUPFAM" id="SSF51679">
    <property type="entry name" value="Bacterial luciferase-like"/>
    <property type="match status" value="1"/>
</dbReference>
<evidence type="ECO:0000256" key="1">
    <source>
        <dbReference type="ARBA" id="ARBA00023002"/>
    </source>
</evidence>
<dbReference type="InterPro" id="IPR011251">
    <property type="entry name" value="Luciferase-like_dom"/>
</dbReference>
<keyword evidence="4" id="KW-1185">Reference proteome</keyword>
<dbReference type="NCBIfam" id="TIGR03885">
    <property type="entry name" value="flavin_revert"/>
    <property type="match status" value="1"/>
</dbReference>
<dbReference type="Proteomes" id="UP000002208">
    <property type="component" value="Plasmid 3"/>
</dbReference>
<proteinExistence type="predicted"/>
<dbReference type="InterPro" id="IPR023907">
    <property type="entry name" value="Non-F420_Flavin_OxRdtase"/>
</dbReference>
<dbReference type="PANTHER" id="PTHR43244:SF1">
    <property type="entry name" value="5,10-METHYLENETETRAHYDROMETHANOPTERIN REDUCTASE"/>
    <property type="match status" value="1"/>
</dbReference>
<evidence type="ECO:0000313" key="3">
    <source>
        <dbReference type="EMBL" id="ACO48190.1"/>
    </source>
</evidence>
<sequence>MTDPTIGFHASHEQFTPAELLRLVRFAEQAGFGAGMCSDHFHPWTPAQGQSGFAWAWMGAALQATSWSFGAVSAPGQRYHPAILAQAAATLAQMFPDRLWCALGSGQHLNEHITGQRWPTKTERNERLLECVQIMRALWRGETVTHRGHVVVEEAKLYTLPARPPLIVGAALTPETARWVGSWADAMITVSAPHDELRQMVEAFRAGGGDGKPMYLQVHLAYAPTSEEALAAAHQQWRANVFGSPIQSEVKTPEQYETLGSRVRPDDMHGVVRISSDVEQHLTWLRQDLDLGFDHLYLHETGPHQERFIEVFGQQVLPRLRGGLTAFPARRSGQS</sequence>
<reference evidence="3 4" key="1">
    <citation type="journal article" date="2009" name="PLoS Genet.">
        <title>Alliance of proteomics and genomics to unravel the specificities of Sahara bacterium Deinococcus deserti.</title>
        <authorList>
            <person name="de Groot A."/>
            <person name="Dulermo R."/>
            <person name="Ortet P."/>
            <person name="Blanchard L."/>
            <person name="Guerin P."/>
            <person name="Fernandez B."/>
            <person name="Vacherie B."/>
            <person name="Dossat C."/>
            <person name="Jolivet E."/>
            <person name="Siguier P."/>
            <person name="Chandler M."/>
            <person name="Barakat M."/>
            <person name="Dedieu A."/>
            <person name="Barbe V."/>
            <person name="Heulin T."/>
            <person name="Sommer S."/>
            <person name="Achouak W."/>
            <person name="Armengaud J."/>
        </authorList>
    </citation>
    <scope>NUCLEOTIDE SEQUENCE [LARGE SCALE GENOMIC DNA]</scope>
    <source>
        <strain evidence="4">DSM 17065 / CIP 109153 / LMG 22923 / VCD115</strain>
        <plasmid evidence="4">pDeide3</plasmid>
    </source>
</reference>
<accession>C1D3W1</accession>
<name>C1D3W1_DEIDV</name>
<dbReference type="InterPro" id="IPR036661">
    <property type="entry name" value="Luciferase-like_sf"/>
</dbReference>
<dbReference type="OrthoDB" id="9814695at2"/>
<dbReference type="RefSeq" id="WP_012695062.1">
    <property type="nucleotide sequence ID" value="NC_012528.1"/>
</dbReference>
<evidence type="ECO:0000259" key="2">
    <source>
        <dbReference type="Pfam" id="PF00296"/>
    </source>
</evidence>
<dbReference type="KEGG" id="ddr:Deide_3p02310"/>
<dbReference type="AlphaFoldDB" id="C1D3W1"/>
<dbReference type="InterPro" id="IPR019945">
    <property type="entry name" value="F420_G6P_DH-rel"/>
</dbReference>
<dbReference type="NCBIfam" id="TIGR03557">
    <property type="entry name" value="F420_G6P_family"/>
    <property type="match status" value="1"/>
</dbReference>
<dbReference type="GO" id="GO:0016705">
    <property type="term" value="F:oxidoreductase activity, acting on paired donors, with incorporation or reduction of molecular oxygen"/>
    <property type="evidence" value="ECO:0007669"/>
    <property type="project" value="InterPro"/>
</dbReference>
<dbReference type="HOGENOM" id="CLU_027853_4_0_0"/>
<dbReference type="EMBL" id="CP001117">
    <property type="protein sequence ID" value="ACO48190.1"/>
    <property type="molecule type" value="Genomic_DNA"/>
</dbReference>
<dbReference type="Pfam" id="PF00296">
    <property type="entry name" value="Bac_luciferase"/>
    <property type="match status" value="1"/>
</dbReference>
<dbReference type="InterPro" id="IPR050564">
    <property type="entry name" value="F420-G6PD/mer"/>
</dbReference>
<gene>
    <name evidence="3" type="ordered locus">Deide_3p02310</name>
</gene>
<feature type="domain" description="Luciferase-like" evidence="2">
    <location>
        <begin position="10"/>
        <end position="293"/>
    </location>
</feature>
<dbReference type="Gene3D" id="3.20.20.30">
    <property type="entry name" value="Luciferase-like domain"/>
    <property type="match status" value="1"/>
</dbReference>
<protein>
    <submittedName>
        <fullName evidence="3">Putative 5,10-methylenetetrahydromethanopterin reductase</fullName>
    </submittedName>
</protein>